<feature type="chain" id="PRO_5002838653" evidence="2">
    <location>
        <begin position="35"/>
        <end position="715"/>
    </location>
</feature>
<evidence type="ECO:0000313" key="4">
    <source>
        <dbReference type="Proteomes" id="UP000001449"/>
    </source>
</evidence>
<dbReference type="AlphaFoldDB" id="B5YLK1"/>
<feature type="signal peptide" evidence="2">
    <location>
        <begin position="1"/>
        <end position="34"/>
    </location>
</feature>
<name>B5YLK1_THAPS</name>
<keyword evidence="4" id="KW-1185">Reference proteome</keyword>
<feature type="region of interest" description="Disordered" evidence="1">
    <location>
        <begin position="203"/>
        <end position="225"/>
    </location>
</feature>
<sequence length="715" mass="79346">MVMTSTARRRALPPSSLTLTLLQIVLCMVTFTHGFNSISSPIGTRNSIIPSTTSRYEPPSSPFLKARDSRSSRMRTYLSSSYNNERHSTSQGTLFPRKQQWQCLTKTHATPVPSVGRSFQLQMASDNINNDVSNNGSDSNNPLVKVWLHLRRLLAKMWLLKVILTKTKSVTDKTTKEEEGPVQEDAVLTEMENLAVEEVVEPTVPEEEAVSSPQKTEVVATPAESKTVTSDITTQTSSDERQATAAVDLTGNWTLIVDDAFKSEYDEYLRRLGQPMLVRTVALTVIGSTKEETKQMEDGQKLFIRGTNVRGSWERTLEASETTTSAGDSAEEGGEVKHAVEGHELKPMITADDEEVEVASWWEDNGKVHKSWVVGGKKYGGGDFENKRYLSENGNILICESIFHPNEEGREKARVTWRFLREGAMYGDAAGMNIFEVFDKKEEETTSKKAKSDSSKPSRVVVGDIMDSVTTTDEASMMSTDTAIDVDEAMANWVPPSGKRWAVASPGIDLSGKWKLIITEQFKKDYVSSMTLGFSVDVCSLCTHDAKMQHHSSQDEFLKSLGQPLIVRGAAVVLIGNTREETKQSDNGRSLFIKGINAKGIWQRTLISSGSDSDTTLSPNSDGTYTHTRVPIVTADSEKVIAESWWENDGRVHVSWTIGVSKYGGGSFESKRYLENNGDVYVCESTFYPNDSKERDPSCLKWKFLREGATVYVGQ</sequence>
<dbReference type="RefSeq" id="XP_002295531.1">
    <property type="nucleotide sequence ID" value="XM_002295495.1"/>
</dbReference>
<dbReference type="InParanoid" id="B5YLK1"/>
<protein>
    <submittedName>
        <fullName evidence="3">Uncharacterized protein</fullName>
    </submittedName>
</protein>
<evidence type="ECO:0000256" key="2">
    <source>
        <dbReference type="SAM" id="SignalP"/>
    </source>
</evidence>
<evidence type="ECO:0000313" key="3">
    <source>
        <dbReference type="EMBL" id="ACI64248.1"/>
    </source>
</evidence>
<keyword evidence="2" id="KW-0732">Signal</keyword>
<dbReference type="GeneID" id="7450947"/>
<dbReference type="eggNOG" id="ENOG502QXP8">
    <property type="taxonomic scope" value="Eukaryota"/>
</dbReference>
<dbReference type="HOGENOM" id="CLU_386640_0_0_1"/>
<dbReference type="PaxDb" id="35128-Thaps10809"/>
<dbReference type="EMBL" id="CP001159">
    <property type="protein sequence ID" value="ACI64248.1"/>
    <property type="molecule type" value="Genomic_DNA"/>
</dbReference>
<accession>B5YLK1</accession>
<dbReference type="KEGG" id="tps:THAPS_10809"/>
<dbReference type="Proteomes" id="UP000001449">
    <property type="component" value="Chromosome 18"/>
</dbReference>
<reference evidence="3 4" key="1">
    <citation type="journal article" date="2004" name="Science">
        <title>The genome of the diatom Thalassiosira pseudonana: ecology, evolution, and metabolism.</title>
        <authorList>
            <person name="Armbrust E.V."/>
            <person name="Berges J.A."/>
            <person name="Bowler C."/>
            <person name="Green B.R."/>
            <person name="Martinez D."/>
            <person name="Putnam N.H."/>
            <person name="Zhou S."/>
            <person name="Allen A.E."/>
            <person name="Apt K.E."/>
            <person name="Bechner M."/>
            <person name="Brzezinski M.A."/>
            <person name="Chaal B.K."/>
            <person name="Chiovitti A."/>
            <person name="Davis A.K."/>
            <person name="Demarest M.S."/>
            <person name="Detter J.C."/>
            <person name="Glavina T."/>
            <person name="Goodstein D."/>
            <person name="Hadi M.Z."/>
            <person name="Hellsten U."/>
            <person name="Hildebrand M."/>
            <person name="Jenkins B.D."/>
            <person name="Jurka J."/>
            <person name="Kapitonov V.V."/>
            <person name="Kroger N."/>
            <person name="Lau W.W."/>
            <person name="Lane T.W."/>
            <person name="Larimer F.W."/>
            <person name="Lippmeier J.C."/>
            <person name="Lucas S."/>
            <person name="Medina M."/>
            <person name="Montsant A."/>
            <person name="Obornik M."/>
            <person name="Parker M.S."/>
            <person name="Palenik B."/>
            <person name="Pazour G.J."/>
            <person name="Richardson P.M."/>
            <person name="Rynearson T.A."/>
            <person name="Saito M.A."/>
            <person name="Schwartz D.C."/>
            <person name="Thamatrakoln K."/>
            <person name="Valentin K."/>
            <person name="Vardi A."/>
            <person name="Wilkerson F.P."/>
            <person name="Rokhsar D.S."/>
        </authorList>
    </citation>
    <scope>NUCLEOTIDE SEQUENCE [LARGE SCALE GENOMIC DNA]</scope>
    <source>
        <strain evidence="3 4">CCMP1335</strain>
    </source>
</reference>
<evidence type="ECO:0000256" key="1">
    <source>
        <dbReference type="SAM" id="MobiDB-lite"/>
    </source>
</evidence>
<organism evidence="3 4">
    <name type="scientific">Thalassiosira pseudonana</name>
    <name type="common">Marine diatom</name>
    <name type="synonym">Cyclotella nana</name>
    <dbReference type="NCBI Taxonomy" id="35128"/>
    <lineage>
        <taxon>Eukaryota</taxon>
        <taxon>Sar</taxon>
        <taxon>Stramenopiles</taxon>
        <taxon>Ochrophyta</taxon>
        <taxon>Bacillariophyta</taxon>
        <taxon>Coscinodiscophyceae</taxon>
        <taxon>Thalassiosirophycidae</taxon>
        <taxon>Thalassiosirales</taxon>
        <taxon>Thalassiosiraceae</taxon>
        <taxon>Thalassiosira</taxon>
    </lineage>
</organism>
<gene>
    <name evidence="3" type="ORF">THAPS_10809</name>
</gene>
<reference evidence="3 4" key="2">
    <citation type="journal article" date="2008" name="Nature">
        <title>The Phaeodactylum genome reveals the evolutionary history of diatom genomes.</title>
        <authorList>
            <person name="Bowler C."/>
            <person name="Allen A.E."/>
            <person name="Badger J.H."/>
            <person name="Grimwood J."/>
            <person name="Jabbari K."/>
            <person name="Kuo A."/>
            <person name="Maheswari U."/>
            <person name="Martens C."/>
            <person name="Maumus F."/>
            <person name="Otillar R.P."/>
            <person name="Rayko E."/>
            <person name="Salamov A."/>
            <person name="Vandepoele K."/>
            <person name="Beszteri B."/>
            <person name="Gruber A."/>
            <person name="Heijde M."/>
            <person name="Katinka M."/>
            <person name="Mock T."/>
            <person name="Valentin K."/>
            <person name="Verret F."/>
            <person name="Berges J.A."/>
            <person name="Brownlee C."/>
            <person name="Cadoret J.P."/>
            <person name="Chiovitti A."/>
            <person name="Choi C.J."/>
            <person name="Coesel S."/>
            <person name="De Martino A."/>
            <person name="Detter J.C."/>
            <person name="Durkin C."/>
            <person name="Falciatore A."/>
            <person name="Fournet J."/>
            <person name="Haruta M."/>
            <person name="Huysman M.J."/>
            <person name="Jenkins B.D."/>
            <person name="Jiroutova K."/>
            <person name="Jorgensen R.E."/>
            <person name="Joubert Y."/>
            <person name="Kaplan A."/>
            <person name="Kroger N."/>
            <person name="Kroth P.G."/>
            <person name="La Roche J."/>
            <person name="Lindquist E."/>
            <person name="Lommer M."/>
            <person name="Martin-Jezequel V."/>
            <person name="Lopez P.J."/>
            <person name="Lucas S."/>
            <person name="Mangogna M."/>
            <person name="McGinnis K."/>
            <person name="Medlin L.K."/>
            <person name="Montsant A."/>
            <person name="Oudot-Le Secq M.P."/>
            <person name="Napoli C."/>
            <person name="Obornik M."/>
            <person name="Parker M.S."/>
            <person name="Petit J.L."/>
            <person name="Porcel B.M."/>
            <person name="Poulsen N."/>
            <person name="Robison M."/>
            <person name="Rychlewski L."/>
            <person name="Rynearson T.A."/>
            <person name="Schmutz J."/>
            <person name="Shapiro H."/>
            <person name="Siaut M."/>
            <person name="Stanley M."/>
            <person name="Sussman M.R."/>
            <person name="Taylor A.R."/>
            <person name="Vardi A."/>
            <person name="von Dassow P."/>
            <person name="Vyverman W."/>
            <person name="Willis A."/>
            <person name="Wyrwicz L.S."/>
            <person name="Rokhsar D.S."/>
            <person name="Weissenbach J."/>
            <person name="Armbrust E.V."/>
            <person name="Green B.R."/>
            <person name="Van de Peer Y."/>
            <person name="Grigoriev I.V."/>
        </authorList>
    </citation>
    <scope>NUCLEOTIDE SEQUENCE [LARGE SCALE GENOMIC DNA]</scope>
    <source>
        <strain evidence="3 4">CCMP1335</strain>
    </source>
</reference>
<proteinExistence type="predicted"/>